<comment type="caution">
    <text evidence="1">The sequence shown here is derived from an EMBL/GenBank/DDBJ whole genome shotgun (WGS) entry which is preliminary data.</text>
</comment>
<accession>A0A9W9UIR5</accession>
<proteinExistence type="predicted"/>
<dbReference type="Proteomes" id="UP001148299">
    <property type="component" value="Unassembled WGS sequence"/>
</dbReference>
<keyword evidence="2" id="KW-1185">Reference proteome</keyword>
<evidence type="ECO:0000313" key="2">
    <source>
        <dbReference type="Proteomes" id="UP001148299"/>
    </source>
</evidence>
<protein>
    <submittedName>
        <fullName evidence="1">Uncharacterized protein</fullName>
    </submittedName>
</protein>
<reference evidence="1" key="1">
    <citation type="submission" date="2022-12" db="EMBL/GenBank/DDBJ databases">
        <authorList>
            <person name="Petersen C."/>
        </authorList>
    </citation>
    <scope>NUCLEOTIDE SEQUENCE</scope>
    <source>
        <strain evidence="1">IBT 35675</strain>
    </source>
</reference>
<gene>
    <name evidence="1" type="ORF">N7541_011802</name>
</gene>
<name>A0A9W9UIR5_PENBR</name>
<dbReference type="EMBL" id="JAPZBR010000008">
    <property type="protein sequence ID" value="KAJ5342678.1"/>
    <property type="molecule type" value="Genomic_DNA"/>
</dbReference>
<reference evidence="1" key="2">
    <citation type="journal article" date="2023" name="IMA Fungus">
        <title>Comparative genomic study of the Penicillium genus elucidates a diverse pangenome and 15 lateral gene transfer events.</title>
        <authorList>
            <person name="Petersen C."/>
            <person name="Sorensen T."/>
            <person name="Nielsen M.R."/>
            <person name="Sondergaard T.E."/>
            <person name="Sorensen J.L."/>
            <person name="Fitzpatrick D.A."/>
            <person name="Frisvad J.C."/>
            <person name="Nielsen K.L."/>
        </authorList>
    </citation>
    <scope>NUCLEOTIDE SEQUENCE</scope>
    <source>
        <strain evidence="1">IBT 35675</strain>
    </source>
</reference>
<sequence>MKSIGLVEQLVRSLTIEYPNDWPQSYSRYEEVVENLNTSTSYPQEISRPQCAIAMSPRLLSVAGQSMNEDYATGG</sequence>
<organism evidence="1 2">
    <name type="scientific">Penicillium brevicompactum</name>
    <dbReference type="NCBI Taxonomy" id="5074"/>
    <lineage>
        <taxon>Eukaryota</taxon>
        <taxon>Fungi</taxon>
        <taxon>Dikarya</taxon>
        <taxon>Ascomycota</taxon>
        <taxon>Pezizomycotina</taxon>
        <taxon>Eurotiomycetes</taxon>
        <taxon>Eurotiomycetidae</taxon>
        <taxon>Eurotiales</taxon>
        <taxon>Aspergillaceae</taxon>
        <taxon>Penicillium</taxon>
    </lineage>
</organism>
<evidence type="ECO:0000313" key="1">
    <source>
        <dbReference type="EMBL" id="KAJ5342678.1"/>
    </source>
</evidence>
<dbReference type="AlphaFoldDB" id="A0A9W9UIR5"/>